<evidence type="ECO:0000256" key="4">
    <source>
        <dbReference type="PROSITE-ProRule" id="PRU00175"/>
    </source>
</evidence>
<dbReference type="Gene3D" id="3.30.40.10">
    <property type="entry name" value="Zinc/RING finger domain, C3HC4 (zinc finger)"/>
    <property type="match status" value="1"/>
</dbReference>
<evidence type="ECO:0000256" key="2">
    <source>
        <dbReference type="ARBA" id="ARBA00022771"/>
    </source>
</evidence>
<sequence>MHFSKTYSQLLSTLPPDLRDKAIEYRQLKKLINQVVVELTALGLSPETLQRILLESHVTTSAEYDPKGKSRESGPNPLSLIPSGPSEASSTEPPLFPRIVYELNTDSGEIEPRLRLWTSSNTQFLLDTTSQFVNPAHLEVLNDKPPSLAPCDVEVEVDSPPARSTLGEPSFAESRELVIPLPSDSAFFHSLIHATQTLSLFLMAIRKEFTQNMEDLARNISATAKPMSSKSSFHTYSSSTNPALVTIRSPASYFGSSKSDLSAWREVFQMYLESEVFESHGEQKRGERAVEDAEHRLGLFLRRLGERGLADGSGMKLQQSKQAMRMFLELNASILNLLKFQYATNEATRKILKKHTKRTALPINLVISSPFSIIEDAHQPSSSLIRTSSGNTTSLALILVQAIGQTIIPIVPDIDDYSCVICSDIAFKPIRLHCGHLFCVRCLVKMQKRGQANCPMCRAPTVLIANRSNVDWALLNFMRDWFPAEAKKKMEQNEKEAAKEEMEELGLNSSGCIIG</sequence>
<keyword evidence="9" id="KW-1185">Reference proteome</keyword>
<evidence type="ECO:0000313" key="8">
    <source>
        <dbReference type="EMBL" id="KAJ3484277.1"/>
    </source>
</evidence>
<comment type="caution">
    <text evidence="8">The sequence shown here is derived from an EMBL/GenBank/DDBJ whole genome shotgun (WGS) entry which is preliminary data.</text>
</comment>
<dbReference type="InterPro" id="IPR004331">
    <property type="entry name" value="SPX_dom"/>
</dbReference>
<dbReference type="AlphaFoldDB" id="A0AAD5V489"/>
<organism evidence="8 9">
    <name type="scientific">Meripilus lineatus</name>
    <dbReference type="NCBI Taxonomy" id="2056292"/>
    <lineage>
        <taxon>Eukaryota</taxon>
        <taxon>Fungi</taxon>
        <taxon>Dikarya</taxon>
        <taxon>Basidiomycota</taxon>
        <taxon>Agaricomycotina</taxon>
        <taxon>Agaricomycetes</taxon>
        <taxon>Polyporales</taxon>
        <taxon>Meripilaceae</taxon>
        <taxon>Meripilus</taxon>
    </lineage>
</organism>
<dbReference type="PROSITE" id="PS00518">
    <property type="entry name" value="ZF_RING_1"/>
    <property type="match status" value="1"/>
</dbReference>
<dbReference type="Pfam" id="PF13920">
    <property type="entry name" value="zf-C3HC4_3"/>
    <property type="match status" value="1"/>
</dbReference>
<dbReference type="SUPFAM" id="SSF57850">
    <property type="entry name" value="RING/U-box"/>
    <property type="match status" value="1"/>
</dbReference>
<keyword evidence="3" id="KW-0862">Zinc</keyword>
<dbReference type="InterPro" id="IPR001841">
    <property type="entry name" value="Znf_RING"/>
</dbReference>
<accession>A0AAD5V489</accession>
<dbReference type="SMART" id="SM00184">
    <property type="entry name" value="RING"/>
    <property type="match status" value="1"/>
</dbReference>
<gene>
    <name evidence="8" type="ORF">NLI96_g5739</name>
</gene>
<dbReference type="InterPro" id="IPR017907">
    <property type="entry name" value="Znf_RING_CS"/>
</dbReference>
<proteinExistence type="predicted"/>
<feature type="domain" description="SPX" evidence="7">
    <location>
        <begin position="1"/>
        <end position="369"/>
    </location>
</feature>
<dbReference type="PANTHER" id="PTHR23327:SF51">
    <property type="entry name" value="TRANSCRIPTIONAL REGULATOR OF YEAST FORM ADHERENCE 3"/>
    <property type="match status" value="1"/>
</dbReference>
<evidence type="ECO:0000259" key="7">
    <source>
        <dbReference type="PROSITE" id="PS51382"/>
    </source>
</evidence>
<feature type="domain" description="RING-type" evidence="6">
    <location>
        <begin position="419"/>
        <end position="458"/>
    </location>
</feature>
<evidence type="ECO:0008006" key="10">
    <source>
        <dbReference type="Google" id="ProtNLM"/>
    </source>
</evidence>
<evidence type="ECO:0000259" key="6">
    <source>
        <dbReference type="PROSITE" id="PS50089"/>
    </source>
</evidence>
<evidence type="ECO:0000256" key="1">
    <source>
        <dbReference type="ARBA" id="ARBA00022723"/>
    </source>
</evidence>
<dbReference type="InterPro" id="IPR013083">
    <property type="entry name" value="Znf_RING/FYVE/PHD"/>
</dbReference>
<evidence type="ECO:0000256" key="3">
    <source>
        <dbReference type="ARBA" id="ARBA00022833"/>
    </source>
</evidence>
<dbReference type="Pfam" id="PF03105">
    <property type="entry name" value="SPX"/>
    <property type="match status" value="1"/>
</dbReference>
<evidence type="ECO:0000313" key="9">
    <source>
        <dbReference type="Proteomes" id="UP001212997"/>
    </source>
</evidence>
<dbReference type="PROSITE" id="PS51382">
    <property type="entry name" value="SPX"/>
    <property type="match status" value="1"/>
</dbReference>
<dbReference type="PROSITE" id="PS50089">
    <property type="entry name" value="ZF_RING_2"/>
    <property type="match status" value="1"/>
</dbReference>
<dbReference type="Proteomes" id="UP001212997">
    <property type="component" value="Unassembled WGS sequence"/>
</dbReference>
<dbReference type="EMBL" id="JANAWD010000195">
    <property type="protein sequence ID" value="KAJ3484277.1"/>
    <property type="molecule type" value="Genomic_DNA"/>
</dbReference>
<dbReference type="GO" id="GO:0008270">
    <property type="term" value="F:zinc ion binding"/>
    <property type="evidence" value="ECO:0007669"/>
    <property type="project" value="UniProtKB-KW"/>
</dbReference>
<reference evidence="8" key="1">
    <citation type="submission" date="2022-07" db="EMBL/GenBank/DDBJ databases">
        <title>Genome Sequence of Physisporinus lineatus.</title>
        <authorList>
            <person name="Buettner E."/>
        </authorList>
    </citation>
    <scope>NUCLEOTIDE SEQUENCE</scope>
    <source>
        <strain evidence="8">VT162</strain>
    </source>
</reference>
<keyword evidence="2 4" id="KW-0863">Zinc-finger</keyword>
<feature type="region of interest" description="Disordered" evidence="5">
    <location>
        <begin position="60"/>
        <end position="93"/>
    </location>
</feature>
<protein>
    <recommendedName>
        <fullName evidence="10">RING-14 protein</fullName>
    </recommendedName>
</protein>
<name>A0AAD5V489_9APHY</name>
<evidence type="ECO:0000256" key="5">
    <source>
        <dbReference type="SAM" id="MobiDB-lite"/>
    </source>
</evidence>
<dbReference type="PANTHER" id="PTHR23327">
    <property type="entry name" value="RING FINGER PROTEIN 127"/>
    <property type="match status" value="1"/>
</dbReference>
<keyword evidence="1" id="KW-0479">Metal-binding</keyword>